<sequence>PETGLLYHIGFLQGHGVHIQRWCLVASIKHVDSLGCALHNSKTIKRRKYQVPQPNRLWHLDGHHKLILWGIVIHGMVDGY</sequence>
<dbReference type="HOGENOM" id="CLU_177206_0_0_1"/>
<evidence type="ECO:0000259" key="1">
    <source>
        <dbReference type="Pfam" id="PF24764"/>
    </source>
</evidence>
<evidence type="ECO:0000313" key="2">
    <source>
        <dbReference type="EMBL" id="KIJ25869.1"/>
    </source>
</evidence>
<reference evidence="2 3" key="1">
    <citation type="submission" date="2014-06" db="EMBL/GenBank/DDBJ databases">
        <title>Evolutionary Origins and Diversification of the Mycorrhizal Mutualists.</title>
        <authorList>
            <consortium name="DOE Joint Genome Institute"/>
            <consortium name="Mycorrhizal Genomics Consortium"/>
            <person name="Kohler A."/>
            <person name="Kuo A."/>
            <person name="Nagy L.G."/>
            <person name="Floudas D."/>
            <person name="Copeland A."/>
            <person name="Barry K.W."/>
            <person name="Cichocki N."/>
            <person name="Veneault-Fourrey C."/>
            <person name="LaButti K."/>
            <person name="Lindquist E.A."/>
            <person name="Lipzen A."/>
            <person name="Lundell T."/>
            <person name="Morin E."/>
            <person name="Murat C."/>
            <person name="Riley R."/>
            <person name="Ohm R."/>
            <person name="Sun H."/>
            <person name="Tunlid A."/>
            <person name="Henrissat B."/>
            <person name="Grigoriev I.V."/>
            <person name="Hibbett D.S."/>
            <person name="Martin F."/>
        </authorList>
    </citation>
    <scope>NUCLEOTIDE SEQUENCE [LARGE SCALE GENOMIC DNA]</scope>
    <source>
        <strain evidence="2 3">SS14</strain>
    </source>
</reference>
<keyword evidence="3" id="KW-1185">Reference proteome</keyword>
<dbReference type="PANTHER" id="PTHR46791:SF5">
    <property type="entry name" value="CLR5 DOMAIN-CONTAINING PROTEIN-RELATED"/>
    <property type="match status" value="1"/>
</dbReference>
<accession>A0A0C9TVN8</accession>
<feature type="domain" description="Integrase core" evidence="1">
    <location>
        <begin position="49"/>
        <end position="80"/>
    </location>
</feature>
<dbReference type="EMBL" id="KN837395">
    <property type="protein sequence ID" value="KIJ25869.1"/>
    <property type="molecule type" value="Genomic_DNA"/>
</dbReference>
<organism evidence="2 3">
    <name type="scientific">Sphaerobolus stellatus (strain SS14)</name>
    <dbReference type="NCBI Taxonomy" id="990650"/>
    <lineage>
        <taxon>Eukaryota</taxon>
        <taxon>Fungi</taxon>
        <taxon>Dikarya</taxon>
        <taxon>Basidiomycota</taxon>
        <taxon>Agaricomycotina</taxon>
        <taxon>Agaricomycetes</taxon>
        <taxon>Phallomycetidae</taxon>
        <taxon>Geastrales</taxon>
        <taxon>Sphaerobolaceae</taxon>
        <taxon>Sphaerobolus</taxon>
    </lineage>
</organism>
<name>A0A0C9TVN8_SPHS4</name>
<feature type="non-terminal residue" evidence="2">
    <location>
        <position position="1"/>
    </location>
</feature>
<dbReference type="Pfam" id="PF24764">
    <property type="entry name" value="rva_4"/>
    <property type="match status" value="1"/>
</dbReference>
<feature type="non-terminal residue" evidence="2">
    <location>
        <position position="80"/>
    </location>
</feature>
<dbReference type="PANTHER" id="PTHR46791">
    <property type="entry name" value="EXPRESSED PROTEIN"/>
    <property type="match status" value="1"/>
</dbReference>
<evidence type="ECO:0000313" key="3">
    <source>
        <dbReference type="Proteomes" id="UP000054279"/>
    </source>
</evidence>
<proteinExistence type="predicted"/>
<dbReference type="Proteomes" id="UP000054279">
    <property type="component" value="Unassembled WGS sequence"/>
</dbReference>
<gene>
    <name evidence="2" type="ORF">M422DRAFT_141250</name>
</gene>
<protein>
    <submittedName>
        <fullName evidence="2">Unplaced genomic scaffold SPHSTscaffold_320, whole genome shotgun sequence</fullName>
    </submittedName>
</protein>
<dbReference type="AlphaFoldDB" id="A0A0C9TVN8"/>
<dbReference type="InterPro" id="IPR058913">
    <property type="entry name" value="Integrase_dom_put"/>
</dbReference>
<dbReference type="OrthoDB" id="2686689at2759"/>